<dbReference type="Proteomes" id="UP001396334">
    <property type="component" value="Unassembled WGS sequence"/>
</dbReference>
<evidence type="ECO:0000256" key="4">
    <source>
        <dbReference type="ARBA" id="ARBA00022737"/>
    </source>
</evidence>
<keyword evidence="6 8" id="KW-0472">Membrane</keyword>
<dbReference type="EMBL" id="JBBPBN010000052">
    <property type="protein sequence ID" value="KAK8991132.1"/>
    <property type="molecule type" value="Genomic_DNA"/>
</dbReference>
<dbReference type="SUPFAM" id="SSF56112">
    <property type="entry name" value="Protein kinase-like (PK-like)"/>
    <property type="match status" value="1"/>
</dbReference>
<feature type="domain" description="Protein kinase" evidence="9">
    <location>
        <begin position="416"/>
        <end position="698"/>
    </location>
</feature>
<feature type="region of interest" description="Disordered" evidence="7">
    <location>
        <begin position="368"/>
        <end position="389"/>
    </location>
</feature>
<evidence type="ECO:0000256" key="2">
    <source>
        <dbReference type="ARBA" id="ARBA00022614"/>
    </source>
</evidence>
<dbReference type="Pfam" id="PF08263">
    <property type="entry name" value="LRRNT_2"/>
    <property type="match status" value="1"/>
</dbReference>
<evidence type="ECO:0000313" key="11">
    <source>
        <dbReference type="Proteomes" id="UP001396334"/>
    </source>
</evidence>
<evidence type="ECO:0000256" key="1">
    <source>
        <dbReference type="ARBA" id="ARBA00004370"/>
    </source>
</evidence>
<reference evidence="10 11" key="1">
    <citation type="journal article" date="2024" name="G3 (Bethesda)">
        <title>Genome assembly of Hibiscus sabdariffa L. provides insights into metabolisms of medicinal natural products.</title>
        <authorList>
            <person name="Kim T."/>
        </authorList>
    </citation>
    <scope>NUCLEOTIDE SEQUENCE [LARGE SCALE GENOMIC DNA]</scope>
    <source>
        <strain evidence="10">TK-2024</strain>
        <tissue evidence="10">Old leaves</tissue>
    </source>
</reference>
<evidence type="ECO:0000313" key="10">
    <source>
        <dbReference type="EMBL" id="KAK8991132.1"/>
    </source>
</evidence>
<dbReference type="Pfam" id="PF07714">
    <property type="entry name" value="PK_Tyr_Ser-Thr"/>
    <property type="match status" value="1"/>
</dbReference>
<comment type="caution">
    <text evidence="10">The sequence shown here is derived from an EMBL/GenBank/DDBJ whole genome shotgun (WGS) entry which is preliminary data.</text>
</comment>
<feature type="transmembrane region" description="Helical" evidence="8">
    <location>
        <begin position="337"/>
        <end position="357"/>
    </location>
</feature>
<evidence type="ECO:0000256" key="3">
    <source>
        <dbReference type="ARBA" id="ARBA00022692"/>
    </source>
</evidence>
<keyword evidence="3 8" id="KW-0812">Transmembrane</keyword>
<evidence type="ECO:0000256" key="7">
    <source>
        <dbReference type="SAM" id="MobiDB-lite"/>
    </source>
</evidence>
<dbReference type="InterPro" id="IPR001245">
    <property type="entry name" value="Ser-Thr/Tyr_kinase_cat_dom"/>
</dbReference>
<name>A0ABR2PRS7_9ROSI</name>
<dbReference type="PANTHER" id="PTHR48007:SF64">
    <property type="entry name" value="POLLEN RECEPTOR-LIKE KINASE 1"/>
    <property type="match status" value="1"/>
</dbReference>
<feature type="compositionally biased region" description="Polar residues" evidence="7">
    <location>
        <begin position="368"/>
        <end position="378"/>
    </location>
</feature>
<evidence type="ECO:0000256" key="8">
    <source>
        <dbReference type="SAM" id="Phobius"/>
    </source>
</evidence>
<dbReference type="InterPro" id="IPR046959">
    <property type="entry name" value="PRK1-6/SRF4-like"/>
</dbReference>
<sequence>MTDKMTTRNVVNGTATSRLQQPFPTSTAKQRPTLCALIFSIPNSMHVISRAHPVSNAKLVFPLPPHTADATPSASIAATTTTATAMAFRRQLQPFILLLFSMLSISYAVSDSEILLKFKSSLTNHTALKSWKNNSNPICHGKRTKWIGVVCQEGSIFGLKLDNMGLSGTIDANALIALSNLRTLSFMNNNFNGSFPKFNKLTGLRSIYLSYNRFSGYIPGNAFQGMVRLNKLYLSKNRFTGPIPASVATLPKLWDLKLDGNRFSGKIPDFKQKELYVVDLSNNQLEGPIPSSLRKMNPDMFAGNKGVCGAPLKPCESTLVDTNDIIAPYLKKMISTWVILMPIVVGVFLLLAIVALIRIIQRKKQQPTLTVKASSNPKTEAGLKVEDRASAASSPKLTFLRDEDDRDKFDLPDLLKASAEILGSGCFGASYKTALPNGTAMVVKRYKHMNGVAKEDFQEHMRRIERLNHSNVLTIVAYHYRKEEKLIVCDFAQNCSLAVHLHAPQTLGQTGLDWPTRLKIVKGVAKGLAYLHKELPSLIAPHGHLKSSNVLLNENFEPLLTDYALIPVVNPGSAHKFMVAYKSPEYVQHGRVTKKTDVWGLGILILEIMTGKLPSNFLPKGQGSGEEDIVTWVKSKLADEERETLLTNLEVFDREMGAIGVGDGKMMRQLLKIGLSCCEDDVEKRLDLKEAVGRIEGLKLRNISCDGDFYSAIASDGEENGDAP</sequence>
<dbReference type="InterPro" id="IPR032675">
    <property type="entry name" value="LRR_dom_sf"/>
</dbReference>
<dbReference type="Gene3D" id="3.30.200.20">
    <property type="entry name" value="Phosphorylase Kinase, domain 1"/>
    <property type="match status" value="1"/>
</dbReference>
<proteinExistence type="predicted"/>
<keyword evidence="4" id="KW-0677">Repeat</keyword>
<evidence type="ECO:0000256" key="5">
    <source>
        <dbReference type="ARBA" id="ARBA00022989"/>
    </source>
</evidence>
<gene>
    <name evidence="10" type="ORF">V6N11_062156</name>
</gene>
<evidence type="ECO:0000256" key="6">
    <source>
        <dbReference type="ARBA" id="ARBA00023136"/>
    </source>
</evidence>
<feature type="region of interest" description="Disordered" evidence="7">
    <location>
        <begin position="1"/>
        <end position="26"/>
    </location>
</feature>
<evidence type="ECO:0000259" key="9">
    <source>
        <dbReference type="PROSITE" id="PS50011"/>
    </source>
</evidence>
<organism evidence="10 11">
    <name type="scientific">Hibiscus sabdariffa</name>
    <name type="common">roselle</name>
    <dbReference type="NCBI Taxonomy" id="183260"/>
    <lineage>
        <taxon>Eukaryota</taxon>
        <taxon>Viridiplantae</taxon>
        <taxon>Streptophyta</taxon>
        <taxon>Embryophyta</taxon>
        <taxon>Tracheophyta</taxon>
        <taxon>Spermatophyta</taxon>
        <taxon>Magnoliopsida</taxon>
        <taxon>eudicotyledons</taxon>
        <taxon>Gunneridae</taxon>
        <taxon>Pentapetalae</taxon>
        <taxon>rosids</taxon>
        <taxon>malvids</taxon>
        <taxon>Malvales</taxon>
        <taxon>Malvaceae</taxon>
        <taxon>Malvoideae</taxon>
        <taxon>Hibiscus</taxon>
    </lineage>
</organism>
<dbReference type="InterPro" id="IPR000719">
    <property type="entry name" value="Prot_kinase_dom"/>
</dbReference>
<keyword evidence="11" id="KW-1185">Reference proteome</keyword>
<dbReference type="InterPro" id="IPR013210">
    <property type="entry name" value="LRR_N_plant-typ"/>
</dbReference>
<accession>A0ABR2PRS7</accession>
<protein>
    <recommendedName>
        <fullName evidence="9">Protein kinase domain-containing protein</fullName>
    </recommendedName>
</protein>
<dbReference type="PROSITE" id="PS50011">
    <property type="entry name" value="PROTEIN_KINASE_DOM"/>
    <property type="match status" value="1"/>
</dbReference>
<dbReference type="Gene3D" id="1.10.510.10">
    <property type="entry name" value="Transferase(Phosphotransferase) domain 1"/>
    <property type="match status" value="1"/>
</dbReference>
<dbReference type="PANTHER" id="PTHR48007">
    <property type="entry name" value="LEUCINE-RICH REPEAT RECEPTOR-LIKE PROTEIN KINASE PXC1"/>
    <property type="match status" value="1"/>
</dbReference>
<keyword evidence="5 8" id="KW-1133">Transmembrane helix</keyword>
<keyword evidence="2" id="KW-0433">Leucine-rich repeat</keyword>
<feature type="compositionally biased region" description="Polar residues" evidence="7">
    <location>
        <begin position="7"/>
        <end position="26"/>
    </location>
</feature>
<dbReference type="Pfam" id="PF00560">
    <property type="entry name" value="LRR_1"/>
    <property type="match status" value="1"/>
</dbReference>
<dbReference type="InterPro" id="IPR001611">
    <property type="entry name" value="Leu-rich_rpt"/>
</dbReference>
<comment type="subcellular location">
    <subcellularLocation>
        <location evidence="1">Membrane</location>
    </subcellularLocation>
</comment>
<dbReference type="InterPro" id="IPR011009">
    <property type="entry name" value="Kinase-like_dom_sf"/>
</dbReference>
<dbReference type="Pfam" id="PF13855">
    <property type="entry name" value="LRR_8"/>
    <property type="match status" value="1"/>
</dbReference>
<dbReference type="SUPFAM" id="SSF52058">
    <property type="entry name" value="L domain-like"/>
    <property type="match status" value="1"/>
</dbReference>
<dbReference type="Gene3D" id="3.80.10.10">
    <property type="entry name" value="Ribonuclease Inhibitor"/>
    <property type="match status" value="2"/>
</dbReference>